<accession>A0A7C9BV04</accession>
<evidence type="ECO:0000313" key="2">
    <source>
        <dbReference type="EMBL" id="MPR36622.1"/>
    </source>
</evidence>
<dbReference type="EMBL" id="WHLY01000002">
    <property type="protein sequence ID" value="MPR36941.1"/>
    <property type="molecule type" value="Genomic_DNA"/>
</dbReference>
<evidence type="ECO:0000313" key="3">
    <source>
        <dbReference type="EMBL" id="MPR36941.1"/>
    </source>
</evidence>
<evidence type="ECO:0000313" key="4">
    <source>
        <dbReference type="Proteomes" id="UP000479293"/>
    </source>
</evidence>
<dbReference type="EMBL" id="WHLY01000002">
    <property type="protein sequence ID" value="MPR36622.1"/>
    <property type="molecule type" value="Genomic_DNA"/>
</dbReference>
<proteinExistence type="predicted"/>
<reference evidence="1 4" key="1">
    <citation type="submission" date="2019-10" db="EMBL/GenBank/DDBJ databases">
        <title>Draft Genome Sequence of Cytophagaceae sp. SJW1-29.</title>
        <authorList>
            <person name="Choi A."/>
        </authorList>
    </citation>
    <scope>NUCLEOTIDE SEQUENCE [LARGE SCALE GENOMIC DNA]</scope>
    <source>
        <strain evidence="1 4">SJW1-29</strain>
    </source>
</reference>
<dbReference type="RefSeq" id="WP_152764533.1">
    <property type="nucleotide sequence ID" value="NZ_WHLY01000002.1"/>
</dbReference>
<organism evidence="1 4">
    <name type="scientific">Salmonirosea aquatica</name>
    <dbReference type="NCBI Taxonomy" id="2654236"/>
    <lineage>
        <taxon>Bacteria</taxon>
        <taxon>Pseudomonadati</taxon>
        <taxon>Bacteroidota</taxon>
        <taxon>Cytophagia</taxon>
        <taxon>Cytophagales</taxon>
        <taxon>Spirosomataceae</taxon>
        <taxon>Salmonirosea</taxon>
    </lineage>
</organism>
<dbReference type="AlphaFoldDB" id="A0A7C9BV04"/>
<protein>
    <submittedName>
        <fullName evidence="1">Uncharacterized protein</fullName>
    </submittedName>
</protein>
<evidence type="ECO:0000313" key="1">
    <source>
        <dbReference type="EMBL" id="MPR36539.1"/>
    </source>
</evidence>
<comment type="caution">
    <text evidence="1">The sequence shown here is derived from an EMBL/GenBank/DDBJ whole genome shotgun (WGS) entry which is preliminary data.</text>
</comment>
<dbReference type="EMBL" id="WHLY01000002">
    <property type="protein sequence ID" value="MPR36539.1"/>
    <property type="molecule type" value="Genomic_DNA"/>
</dbReference>
<keyword evidence="4" id="KW-1185">Reference proteome</keyword>
<sequence length="138" mass="15619">MGLTTGTKPEQVPNWGQIWRRLLDYARLRMLFLPQFTIDELRNTRYLLAKAVLVTDSGKVGIFYRDDADATSADDGQNSILTADDTPVRFKRRLILRRYTPVAGTDTTMELGATCYDDNYFYIKTGASTIKKIALTAL</sequence>
<dbReference type="Proteomes" id="UP000479293">
    <property type="component" value="Unassembled WGS sequence"/>
</dbReference>
<gene>
    <name evidence="1" type="ORF">GBK04_25165</name>
    <name evidence="2" type="ORF">GBK04_25580</name>
    <name evidence="3" type="ORF">GBK04_27310</name>
</gene>
<name>A0A7C9BV04_9BACT</name>